<evidence type="ECO:0000313" key="5">
    <source>
        <dbReference type="Proteomes" id="UP001161389"/>
    </source>
</evidence>
<dbReference type="Pfam" id="PF13387">
    <property type="entry name" value="Lnb_N"/>
    <property type="match status" value="1"/>
</dbReference>
<feature type="domain" description="DUF7843" evidence="3">
    <location>
        <begin position="48"/>
        <end position="115"/>
    </location>
</feature>
<accession>A0AA37SDT1</accession>
<evidence type="ECO:0000313" key="4">
    <source>
        <dbReference type="EMBL" id="GLQ33308.1"/>
    </source>
</evidence>
<dbReference type="InterPro" id="IPR057165">
    <property type="entry name" value="DUF7843"/>
</dbReference>
<gene>
    <name evidence="4" type="ORF">GCM10007876_37880</name>
</gene>
<proteinExistence type="predicted"/>
<comment type="caution">
    <text evidence="4">The sequence shown here is derived from an EMBL/GenBank/DDBJ whole genome shotgun (WGS) entry which is preliminary data.</text>
</comment>
<name>A0AA37SDT1_9GAMM</name>
<keyword evidence="5" id="KW-1185">Reference proteome</keyword>
<feature type="domain" description="Lnb N-terminal periplasmic" evidence="1">
    <location>
        <begin position="130"/>
        <end position="296"/>
    </location>
</feature>
<organism evidence="4 5">
    <name type="scientific">Litoribrevibacter albus</name>
    <dbReference type="NCBI Taxonomy" id="1473156"/>
    <lineage>
        <taxon>Bacteria</taxon>
        <taxon>Pseudomonadati</taxon>
        <taxon>Pseudomonadota</taxon>
        <taxon>Gammaproteobacteria</taxon>
        <taxon>Oceanospirillales</taxon>
        <taxon>Oceanospirillaceae</taxon>
        <taxon>Litoribrevibacter</taxon>
    </lineage>
</organism>
<evidence type="ECO:0008006" key="6">
    <source>
        <dbReference type="Google" id="ProtNLM"/>
    </source>
</evidence>
<evidence type="ECO:0000259" key="3">
    <source>
        <dbReference type="Pfam" id="PF25225"/>
    </source>
</evidence>
<dbReference type="InterPro" id="IPR025178">
    <property type="entry name" value="Lnb_N"/>
</dbReference>
<evidence type="ECO:0000259" key="2">
    <source>
        <dbReference type="Pfam" id="PF25222"/>
    </source>
</evidence>
<reference evidence="4" key="1">
    <citation type="journal article" date="2014" name="Int. J. Syst. Evol. Microbiol.">
        <title>Complete genome sequence of Corynebacterium casei LMG S-19264T (=DSM 44701T), isolated from a smear-ripened cheese.</title>
        <authorList>
            <consortium name="US DOE Joint Genome Institute (JGI-PGF)"/>
            <person name="Walter F."/>
            <person name="Albersmeier A."/>
            <person name="Kalinowski J."/>
            <person name="Ruckert C."/>
        </authorList>
    </citation>
    <scope>NUCLEOTIDE SEQUENCE</scope>
    <source>
        <strain evidence="4">NBRC 110071</strain>
    </source>
</reference>
<evidence type="ECO:0000259" key="1">
    <source>
        <dbReference type="Pfam" id="PF13387"/>
    </source>
</evidence>
<dbReference type="EMBL" id="BSNM01000026">
    <property type="protein sequence ID" value="GLQ33308.1"/>
    <property type="molecule type" value="Genomic_DNA"/>
</dbReference>
<feature type="domain" description="DUF7840" evidence="2">
    <location>
        <begin position="413"/>
        <end position="620"/>
    </location>
</feature>
<dbReference type="Proteomes" id="UP001161389">
    <property type="component" value="Unassembled WGS sequence"/>
</dbReference>
<reference evidence="4" key="2">
    <citation type="submission" date="2023-01" db="EMBL/GenBank/DDBJ databases">
        <title>Draft genome sequence of Litoribrevibacter albus strain NBRC 110071.</title>
        <authorList>
            <person name="Sun Q."/>
            <person name="Mori K."/>
        </authorList>
    </citation>
    <scope>NUCLEOTIDE SEQUENCE</scope>
    <source>
        <strain evidence="4">NBRC 110071</strain>
    </source>
</reference>
<dbReference type="Pfam" id="PF25222">
    <property type="entry name" value="DUF7840"/>
    <property type="match status" value="1"/>
</dbReference>
<dbReference type="RefSeq" id="WP_284383686.1">
    <property type="nucleotide sequence ID" value="NZ_BSNM01000026.1"/>
</dbReference>
<dbReference type="InterPro" id="IPR057162">
    <property type="entry name" value="DUF7840"/>
</dbReference>
<protein>
    <recommendedName>
        <fullName evidence="6">DUF4105 domain-containing protein</fullName>
    </recommendedName>
</protein>
<dbReference type="AlphaFoldDB" id="A0AA37SDT1"/>
<dbReference type="Pfam" id="PF25225">
    <property type="entry name" value="DUF7843"/>
    <property type="match status" value="1"/>
</dbReference>
<sequence length="621" mass="70817">MLRCLKGSIFASFFICLIQTSVFAEELIRVGESALLTTALSERALSQGLDQHPTWLALLHSKNGESRISDENFILSRSHFSSRNELLASIDVLFGRQLDAQYLCKFPARTLWLSTSLSLKSPDFSHCESFVEFKEKAPVDKVSLVYSSENLTQPSSMMGHVFLKLGGQGSDGHQVEHAVSYFTEITGINVPKIIFESLFLGKKGYFALSPYAEKEKYYLDAEQRNLWSYQLRLSPGQAELIQAHIWELKQARLEYFFQDYNCATLLTFLLGTAHSELLSEDELWITPLDLVKLVNQYKLVDQVTVIPANKWKLRMLSENLNDDVQQQIMNAITTQNFDVIKDRSFDSNAFLMAELTGSYLDYMLEQGTLAPNDWAQLTDTLNETRSTLSDDFSIDVSQYKNPLKTPPDSQVFGGFVYEQGTEKLKFGFLPTSHTLEDDNRQFFSENELKLGSLSLLYSPEKSRLELEEFELYSAVSLIPYDRFSGGVSGRFRFGIEQHYDEHLNNKSAVNIGGGIGLGQSFSQDGFFYGLLAGGVAATSEEEYLYLDPEIGMVLHEVFDMKSIISYQYLWNQRASKSDISSLKFVQSKFINQNFSVIFQYEHLWNDAQAEDRFELLSKYYF</sequence>